<evidence type="ECO:0000313" key="1">
    <source>
        <dbReference type="EMBL" id="BBX12794.1"/>
    </source>
</evidence>
<gene>
    <name evidence="1" type="ORF">MNVM_18750</name>
</gene>
<organism evidence="1 2">
    <name type="scientific">Mycobacterium novum</name>
    <dbReference type="NCBI Taxonomy" id="2492438"/>
    <lineage>
        <taxon>Bacteria</taxon>
        <taxon>Bacillati</taxon>
        <taxon>Actinomycetota</taxon>
        <taxon>Actinomycetes</taxon>
        <taxon>Mycobacteriales</taxon>
        <taxon>Mycobacteriaceae</taxon>
        <taxon>Mycobacterium</taxon>
    </lineage>
</organism>
<dbReference type="AlphaFoldDB" id="A0A7I7JNH2"/>
<name>A0A7I7JNH2_9MYCO</name>
<keyword evidence="2" id="KW-1185">Reference proteome</keyword>
<sequence>MVDDSRKEAVTVTEMVLDDSGADACTFDDVAGACCGESFFADAADRLVNDEFPGTVCAFLSTVPRPP</sequence>
<reference evidence="1 2" key="1">
    <citation type="journal article" date="2019" name="Emerg. Microbes Infect.">
        <title>Comprehensive subspecies identification of 175 nontuberculous mycobacteria species based on 7547 genomic profiles.</title>
        <authorList>
            <person name="Matsumoto Y."/>
            <person name="Kinjo T."/>
            <person name="Motooka D."/>
            <person name="Nabeya D."/>
            <person name="Jung N."/>
            <person name="Uechi K."/>
            <person name="Horii T."/>
            <person name="Iida T."/>
            <person name="Fujita J."/>
            <person name="Nakamura S."/>
        </authorList>
    </citation>
    <scope>NUCLEOTIDE SEQUENCE [LARGE SCALE GENOMIC DNA]</scope>
    <source>
        <strain evidence="1 2">JCM 6391</strain>
    </source>
</reference>
<proteinExistence type="predicted"/>
<evidence type="ECO:0000313" key="2">
    <source>
        <dbReference type="Proteomes" id="UP000466997"/>
    </source>
</evidence>
<dbReference type="EMBL" id="AP022562">
    <property type="protein sequence ID" value="BBX12794.1"/>
    <property type="molecule type" value="Genomic_DNA"/>
</dbReference>
<protein>
    <submittedName>
        <fullName evidence="1">Uncharacterized protein</fullName>
    </submittedName>
</protein>
<dbReference type="Proteomes" id="UP000466997">
    <property type="component" value="Chromosome"/>
</dbReference>
<accession>A0A7I7JNH2</accession>
<dbReference type="KEGG" id="mnm:MNVM_18750"/>